<dbReference type="Gene3D" id="3.30.565.10">
    <property type="entry name" value="Histidine kinase-like ATPase, C-terminal domain"/>
    <property type="match status" value="1"/>
</dbReference>
<name>A0A4S4BZ79_9BACI</name>
<keyword evidence="3" id="KW-0808">Transferase</keyword>
<evidence type="ECO:0000259" key="8">
    <source>
        <dbReference type="PROSITE" id="PS50109"/>
    </source>
</evidence>
<dbReference type="InterPro" id="IPR005467">
    <property type="entry name" value="His_kinase_dom"/>
</dbReference>
<proteinExistence type="predicted"/>
<dbReference type="EMBL" id="SSNT01000011">
    <property type="protein sequence ID" value="THF78518.1"/>
    <property type="molecule type" value="Genomic_DNA"/>
</dbReference>
<evidence type="ECO:0000256" key="1">
    <source>
        <dbReference type="ARBA" id="ARBA00000085"/>
    </source>
</evidence>
<accession>A0A4S4BZ79</accession>
<dbReference type="AlphaFoldDB" id="A0A4S4BZ79"/>
<evidence type="ECO:0000256" key="5">
    <source>
        <dbReference type="ARBA" id="ARBA00022777"/>
    </source>
</evidence>
<protein>
    <recommendedName>
        <fullName evidence="2">histidine kinase</fullName>
        <ecNumber evidence="2">2.7.13.3</ecNumber>
    </recommendedName>
</protein>
<dbReference type="Pfam" id="PF02518">
    <property type="entry name" value="HATPase_c"/>
    <property type="match status" value="1"/>
</dbReference>
<keyword evidence="5" id="KW-0418">Kinase</keyword>
<gene>
    <name evidence="9" type="ORF">E6W99_15190</name>
</gene>
<dbReference type="InterPro" id="IPR004358">
    <property type="entry name" value="Sig_transdc_His_kin-like_C"/>
</dbReference>
<evidence type="ECO:0000256" key="4">
    <source>
        <dbReference type="ARBA" id="ARBA00022741"/>
    </source>
</evidence>
<dbReference type="GO" id="GO:0004673">
    <property type="term" value="F:protein histidine kinase activity"/>
    <property type="evidence" value="ECO:0007669"/>
    <property type="project" value="UniProtKB-EC"/>
</dbReference>
<dbReference type="PRINTS" id="PR00344">
    <property type="entry name" value="BCTRLSENSOR"/>
</dbReference>
<keyword evidence="10" id="KW-1185">Reference proteome</keyword>
<keyword evidence="6 9" id="KW-0067">ATP-binding</keyword>
<evidence type="ECO:0000256" key="6">
    <source>
        <dbReference type="ARBA" id="ARBA00022840"/>
    </source>
</evidence>
<dbReference type="EC" id="2.7.13.3" evidence="2"/>
<dbReference type="RefSeq" id="WP_136355346.1">
    <property type="nucleotide sequence ID" value="NZ_CP046266.1"/>
</dbReference>
<evidence type="ECO:0000313" key="10">
    <source>
        <dbReference type="Proteomes" id="UP000310334"/>
    </source>
</evidence>
<dbReference type="OrthoDB" id="9815750at2"/>
<dbReference type="PROSITE" id="PS50109">
    <property type="entry name" value="HIS_KIN"/>
    <property type="match status" value="1"/>
</dbReference>
<comment type="caution">
    <text evidence="9">The sequence shown here is derived from an EMBL/GenBank/DDBJ whole genome shotgun (WGS) entry which is preliminary data.</text>
</comment>
<dbReference type="PANTHER" id="PTHR43065:SF46">
    <property type="entry name" value="C4-DICARBOXYLATE TRANSPORT SENSOR PROTEIN DCTB"/>
    <property type="match status" value="1"/>
</dbReference>
<keyword evidence="4" id="KW-0547">Nucleotide-binding</keyword>
<dbReference type="InterPro" id="IPR003594">
    <property type="entry name" value="HATPase_dom"/>
</dbReference>
<dbReference type="InterPro" id="IPR036890">
    <property type="entry name" value="HATPase_C_sf"/>
</dbReference>
<evidence type="ECO:0000313" key="9">
    <source>
        <dbReference type="EMBL" id="THF78518.1"/>
    </source>
</evidence>
<dbReference type="GO" id="GO:0005524">
    <property type="term" value="F:ATP binding"/>
    <property type="evidence" value="ECO:0007669"/>
    <property type="project" value="UniProtKB-KW"/>
</dbReference>
<organism evidence="9 10">
    <name type="scientific">Metabacillus sediminilitoris</name>
    <dbReference type="NCBI Taxonomy" id="2567941"/>
    <lineage>
        <taxon>Bacteria</taxon>
        <taxon>Bacillati</taxon>
        <taxon>Bacillota</taxon>
        <taxon>Bacilli</taxon>
        <taxon>Bacillales</taxon>
        <taxon>Bacillaceae</taxon>
        <taxon>Metabacillus</taxon>
    </lineage>
</organism>
<reference evidence="9 10" key="1">
    <citation type="submission" date="2019-04" db="EMBL/GenBank/DDBJ databases">
        <title>Bacillus sediminilitoris sp. nov., isolated from a tidal flat sediment on the East China Sea.</title>
        <authorList>
            <person name="Wei Y."/>
            <person name="Mao H."/>
            <person name="Fang J."/>
        </authorList>
    </citation>
    <scope>NUCLEOTIDE SEQUENCE [LARGE SCALE GENOMIC DNA]</scope>
    <source>
        <strain evidence="9 10">DSL-17</strain>
    </source>
</reference>
<comment type="catalytic activity">
    <reaction evidence="1">
        <text>ATP + protein L-histidine = ADP + protein N-phospho-L-histidine.</text>
        <dbReference type="EC" id="2.7.13.3"/>
    </reaction>
</comment>
<evidence type="ECO:0000256" key="3">
    <source>
        <dbReference type="ARBA" id="ARBA00022679"/>
    </source>
</evidence>
<dbReference type="Proteomes" id="UP000310334">
    <property type="component" value="Unassembled WGS sequence"/>
</dbReference>
<keyword evidence="7" id="KW-0902">Two-component regulatory system</keyword>
<feature type="domain" description="Histidine kinase" evidence="8">
    <location>
        <begin position="1"/>
        <end position="88"/>
    </location>
</feature>
<dbReference type="GO" id="GO:0000160">
    <property type="term" value="P:phosphorelay signal transduction system"/>
    <property type="evidence" value="ECO:0007669"/>
    <property type="project" value="UniProtKB-KW"/>
</dbReference>
<evidence type="ECO:0000256" key="7">
    <source>
        <dbReference type="ARBA" id="ARBA00023012"/>
    </source>
</evidence>
<evidence type="ECO:0000256" key="2">
    <source>
        <dbReference type="ARBA" id="ARBA00012438"/>
    </source>
</evidence>
<dbReference type="PANTHER" id="PTHR43065">
    <property type="entry name" value="SENSOR HISTIDINE KINASE"/>
    <property type="match status" value="1"/>
</dbReference>
<dbReference type="SUPFAM" id="SSF55874">
    <property type="entry name" value="ATPase domain of HSP90 chaperone/DNA topoisomerase II/histidine kinase"/>
    <property type="match status" value="1"/>
</dbReference>
<dbReference type="SMART" id="SM00387">
    <property type="entry name" value="HATPase_c"/>
    <property type="match status" value="1"/>
</dbReference>
<sequence length="88" mass="9739">MLRGGQLSIQIENVKKDILIIVKDNGVGMTKEQVDRLGEPYYSTKGSKGTGLRMMVVNSIVKAMNGIIRVESEVGVGTTFRFIFPHKL</sequence>